<name>A0ABR2JLA7_9PEZI</name>
<dbReference type="EMBL" id="JAPCWZ010000001">
    <property type="protein sequence ID" value="KAK8879720.1"/>
    <property type="molecule type" value="Genomic_DNA"/>
</dbReference>
<feature type="domain" description="F-box" evidence="1">
    <location>
        <begin position="11"/>
        <end position="57"/>
    </location>
</feature>
<comment type="caution">
    <text evidence="2">The sequence shown here is derived from an EMBL/GenBank/DDBJ whole genome shotgun (WGS) entry which is preliminary data.</text>
</comment>
<gene>
    <name evidence="2" type="ORF">PGQ11_001014</name>
</gene>
<sequence length="469" mass="54135">MAEANLSHPTFSGLEQLPVEALLQILSETPLDNLYSLIRASPYLYQVFLADKAYVLMNICARELGPAIRDAIALASINCTRVDEAVVAWKNRLVSKQGQWLAGATRNLPLALRVVQIKKTAQFLVDGYVDLRFREFDSFDYRVESASSRLYMERIMRDATGPLSVTEHVHLSQAFIRRQAIVELYCKSPISKISMGFYSAPVVDIVLDLFEPWEKEQIAQADSFIREYCTVFPKGFNELQDDKTFRRFKQTFGLKKGANLDSVHFATSTKTPSNHDLYQQPSILRRGLVRLAGGGEPTRITQMMKWLMNQAWEEPPFSVGRKSWTFLRFIDRSESASPWDVRPTVPCNIVSQSPMRPPWAWTKALDRRVDRWGDNLFDCLSADALTDDEWKIKDSAETFAADWRWCGLVFWDKDRAEALTKGLLEERYIRYFIRALDKQTGWLEKIYQLIEEAVEKMEEKMEERMEEGS</sequence>
<evidence type="ECO:0000313" key="2">
    <source>
        <dbReference type="EMBL" id="KAK8879720.1"/>
    </source>
</evidence>
<protein>
    <recommendedName>
        <fullName evidence="1">F-box domain-containing protein</fullName>
    </recommendedName>
</protein>
<accession>A0ABR2JLA7</accession>
<dbReference type="Proteomes" id="UP001390339">
    <property type="component" value="Unassembled WGS sequence"/>
</dbReference>
<evidence type="ECO:0000313" key="3">
    <source>
        <dbReference type="Proteomes" id="UP001390339"/>
    </source>
</evidence>
<organism evidence="2 3">
    <name type="scientific">Apiospora arundinis</name>
    <dbReference type="NCBI Taxonomy" id="335852"/>
    <lineage>
        <taxon>Eukaryota</taxon>
        <taxon>Fungi</taxon>
        <taxon>Dikarya</taxon>
        <taxon>Ascomycota</taxon>
        <taxon>Pezizomycotina</taxon>
        <taxon>Sordariomycetes</taxon>
        <taxon>Xylariomycetidae</taxon>
        <taxon>Amphisphaeriales</taxon>
        <taxon>Apiosporaceae</taxon>
        <taxon>Apiospora</taxon>
    </lineage>
</organism>
<dbReference type="PROSITE" id="PS50181">
    <property type="entry name" value="FBOX"/>
    <property type="match status" value="1"/>
</dbReference>
<reference evidence="2 3" key="1">
    <citation type="journal article" date="2024" name="IMA Fungus">
        <title>Apiospora arundinis, a panoply of carbohydrate-active enzymes and secondary metabolites.</title>
        <authorList>
            <person name="Sorensen T."/>
            <person name="Petersen C."/>
            <person name="Muurmann A.T."/>
            <person name="Christiansen J.V."/>
            <person name="Brundto M.L."/>
            <person name="Overgaard C.K."/>
            <person name="Boysen A.T."/>
            <person name="Wollenberg R.D."/>
            <person name="Larsen T.O."/>
            <person name="Sorensen J.L."/>
            <person name="Nielsen K.L."/>
            <person name="Sondergaard T.E."/>
        </authorList>
    </citation>
    <scope>NUCLEOTIDE SEQUENCE [LARGE SCALE GENOMIC DNA]</scope>
    <source>
        <strain evidence="2 3">AAU 773</strain>
    </source>
</reference>
<keyword evidence="3" id="KW-1185">Reference proteome</keyword>
<dbReference type="InterPro" id="IPR001810">
    <property type="entry name" value="F-box_dom"/>
</dbReference>
<evidence type="ECO:0000259" key="1">
    <source>
        <dbReference type="PROSITE" id="PS50181"/>
    </source>
</evidence>
<proteinExistence type="predicted"/>